<accession>A0A9N9XZU0</accession>
<reference evidence="4" key="1">
    <citation type="submission" date="2021-10" db="EMBL/GenBank/DDBJ databases">
        <authorList>
            <person name="Piombo E."/>
        </authorList>
    </citation>
    <scope>NUCLEOTIDE SEQUENCE</scope>
</reference>
<feature type="domain" description="C2H2-type" evidence="3">
    <location>
        <begin position="234"/>
        <end position="257"/>
    </location>
</feature>
<feature type="compositionally biased region" description="Basic and acidic residues" evidence="2">
    <location>
        <begin position="1"/>
        <end position="16"/>
    </location>
</feature>
<dbReference type="OrthoDB" id="10056939at2759"/>
<dbReference type="SMART" id="SM00355">
    <property type="entry name" value="ZnF_C2H2"/>
    <property type="match status" value="3"/>
</dbReference>
<evidence type="ECO:0000256" key="2">
    <source>
        <dbReference type="SAM" id="MobiDB-lite"/>
    </source>
</evidence>
<evidence type="ECO:0000256" key="1">
    <source>
        <dbReference type="PROSITE-ProRule" id="PRU00042"/>
    </source>
</evidence>
<protein>
    <recommendedName>
        <fullName evidence="3">C2H2-type domain-containing protein</fullName>
    </recommendedName>
</protein>
<feature type="compositionally biased region" description="Polar residues" evidence="2">
    <location>
        <begin position="189"/>
        <end position="209"/>
    </location>
</feature>
<feature type="compositionally biased region" description="Low complexity" evidence="2">
    <location>
        <begin position="18"/>
        <end position="34"/>
    </location>
</feature>
<organism evidence="4 5">
    <name type="scientific">Clonostachys byssicola</name>
    <dbReference type="NCBI Taxonomy" id="160290"/>
    <lineage>
        <taxon>Eukaryota</taxon>
        <taxon>Fungi</taxon>
        <taxon>Dikarya</taxon>
        <taxon>Ascomycota</taxon>
        <taxon>Pezizomycotina</taxon>
        <taxon>Sordariomycetes</taxon>
        <taxon>Hypocreomycetidae</taxon>
        <taxon>Hypocreales</taxon>
        <taxon>Bionectriaceae</taxon>
        <taxon>Clonostachys</taxon>
    </lineage>
</organism>
<gene>
    <name evidence="4" type="ORF">CBYS24578_00018085</name>
</gene>
<evidence type="ECO:0000313" key="4">
    <source>
        <dbReference type="EMBL" id="CAG9987374.1"/>
    </source>
</evidence>
<keyword evidence="1" id="KW-0862">Zinc</keyword>
<feature type="region of interest" description="Disordered" evidence="2">
    <location>
        <begin position="1"/>
        <end position="68"/>
    </location>
</feature>
<name>A0A9N9XZU0_9HYPO</name>
<keyword evidence="5" id="KW-1185">Reference proteome</keyword>
<keyword evidence="1" id="KW-0863">Zinc-finger</keyword>
<evidence type="ECO:0000259" key="3">
    <source>
        <dbReference type="PROSITE" id="PS50157"/>
    </source>
</evidence>
<dbReference type="AlphaFoldDB" id="A0A9N9XZU0"/>
<dbReference type="GO" id="GO:0008270">
    <property type="term" value="F:zinc ion binding"/>
    <property type="evidence" value="ECO:0007669"/>
    <property type="project" value="UniProtKB-KW"/>
</dbReference>
<keyword evidence="1" id="KW-0479">Metal-binding</keyword>
<dbReference type="Proteomes" id="UP000754883">
    <property type="component" value="Unassembled WGS sequence"/>
</dbReference>
<proteinExistence type="predicted"/>
<dbReference type="EMBL" id="CABFNO020001430">
    <property type="protein sequence ID" value="CAG9987374.1"/>
    <property type="molecule type" value="Genomic_DNA"/>
</dbReference>
<feature type="region of interest" description="Disordered" evidence="2">
    <location>
        <begin position="189"/>
        <end position="227"/>
    </location>
</feature>
<dbReference type="InterPro" id="IPR013087">
    <property type="entry name" value="Znf_C2H2_type"/>
</dbReference>
<comment type="caution">
    <text evidence="4">The sequence shown here is derived from an EMBL/GenBank/DDBJ whole genome shotgun (WGS) entry which is preliminary data.</text>
</comment>
<dbReference type="PROSITE" id="PS00028">
    <property type="entry name" value="ZINC_FINGER_C2H2_1"/>
    <property type="match status" value="1"/>
</dbReference>
<feature type="compositionally biased region" description="Polar residues" evidence="2">
    <location>
        <begin position="50"/>
        <end position="68"/>
    </location>
</feature>
<dbReference type="PROSITE" id="PS50157">
    <property type="entry name" value="ZINC_FINGER_C2H2_2"/>
    <property type="match status" value="1"/>
</dbReference>
<sequence>MDPREKEPPPRLKQEGELSSYSLPPSTFSSPFDSAIDQNPISEGYVGQTAAHSVWQSQPKTDLDSQPCQSFHNTWPYLPTLPRLNEETHTLPPLQGAPNTFHEAPSHQLQPVGVYQPSSQYFVEQQQYMYPEPSPEIPPPIYPSVGSDPYRQTNLTPRWYNAFPHTESNAFRPTASVLGNTEQYPANSLHTQHQTSYQEASATSDSLPTQRPRRGRPPGSKNSQKDPAVDKYKFRCTFCCDSFEHKSSWSRHEESRHLSLGGWKCTPHGPLTVSNVDGTLACSYCGLPNPAEEHFQEHEGPNFPRCNKEQIFTRKDNLVHHLRRAHKVKTAPRWGVQSPIITSRCGFCDAHLASWDQRKEHLTVHFHDGKTMWDWEGGHGFAPEIAAQVTRAIPPYTIAAKSAAMGNRQRSMQQMYPGY</sequence>
<evidence type="ECO:0000313" key="5">
    <source>
        <dbReference type="Proteomes" id="UP000754883"/>
    </source>
</evidence>